<dbReference type="Proteomes" id="UP000269721">
    <property type="component" value="Unassembled WGS sequence"/>
</dbReference>
<gene>
    <name evidence="2" type="ORF">BDK51DRAFT_29034</name>
</gene>
<reference evidence="3" key="1">
    <citation type="journal article" date="2018" name="Nat. Microbiol.">
        <title>Leveraging single-cell genomics to expand the fungal tree of life.</title>
        <authorList>
            <person name="Ahrendt S.R."/>
            <person name="Quandt C.A."/>
            <person name="Ciobanu D."/>
            <person name="Clum A."/>
            <person name="Salamov A."/>
            <person name="Andreopoulos B."/>
            <person name="Cheng J.F."/>
            <person name="Woyke T."/>
            <person name="Pelin A."/>
            <person name="Henrissat B."/>
            <person name="Reynolds N.K."/>
            <person name="Benny G.L."/>
            <person name="Smith M.E."/>
            <person name="James T.Y."/>
            <person name="Grigoriev I.V."/>
        </authorList>
    </citation>
    <scope>NUCLEOTIDE SEQUENCE [LARGE SCALE GENOMIC DNA]</scope>
</reference>
<accession>A0A4P9WEU2</accession>
<feature type="region of interest" description="Disordered" evidence="1">
    <location>
        <begin position="174"/>
        <end position="204"/>
    </location>
</feature>
<keyword evidence="3" id="KW-1185">Reference proteome</keyword>
<dbReference type="EMBL" id="KZ995157">
    <property type="protein sequence ID" value="RKO91249.1"/>
    <property type="molecule type" value="Genomic_DNA"/>
</dbReference>
<evidence type="ECO:0000313" key="2">
    <source>
        <dbReference type="EMBL" id="RKO91249.1"/>
    </source>
</evidence>
<proteinExistence type="predicted"/>
<sequence length="545" mass="58401">MSGGHEKGGVVDRNNAALDDVVGGGIPVAPCFSGARVADDEVDMNGSHVGLDGEGTEARIGTSRVDGAIDLFGEAFGEAIREGVWEIQVPKPSARRVPLESAERIWTRKGVGMRDKKKEVVLMRWREAPESMQRSSSVRLETEEKLVTLADEPWAWFDPEIRVGIREQSWDGDCNREGREGHGKMGPYVRGRGDRGDRGLAGGGKGLGLGLRGRKVQGTLGLYSGAPGQPVEEEPVEVVDAGEVGDQRRERISAIALESLQQVDSSWPWRLQDLQTLEEPDTDGEPQATEGGGVGEFCLASFENRLNIWEGESSSPCHASRGVDAVADCVVHGRETLDVAAKDLHVVSAHTESVKAGGHGQEAGVEGVDGFCGHEGGGSKLDTEEEFDIHGGFVVTEEVPPGGGGIIGRNSRGQKSSQGVGQGRDWQAQHVGCGGLRRNWGDGEEMEEETEVTTGVPRGGDDGEKTGPAVILFEDDCDLTMSEGNVFRSQHALGATELEMAYMYNIRRRSSRKGGIECEEQKGLQTVLKTYVAGPCSQGDETLTD</sequence>
<organism evidence="2 3">
    <name type="scientific">Blyttiomyces helicus</name>
    <dbReference type="NCBI Taxonomy" id="388810"/>
    <lineage>
        <taxon>Eukaryota</taxon>
        <taxon>Fungi</taxon>
        <taxon>Fungi incertae sedis</taxon>
        <taxon>Chytridiomycota</taxon>
        <taxon>Chytridiomycota incertae sedis</taxon>
        <taxon>Chytridiomycetes</taxon>
        <taxon>Chytridiomycetes incertae sedis</taxon>
        <taxon>Blyttiomyces</taxon>
    </lineage>
</organism>
<feature type="compositionally biased region" description="Acidic residues" evidence="1">
    <location>
        <begin position="442"/>
        <end position="451"/>
    </location>
</feature>
<feature type="compositionally biased region" description="Basic and acidic residues" evidence="1">
    <location>
        <begin position="174"/>
        <end position="183"/>
    </location>
</feature>
<dbReference type="AlphaFoldDB" id="A0A4P9WEU2"/>
<protein>
    <submittedName>
        <fullName evidence="2">Uncharacterized protein</fullName>
    </submittedName>
</protein>
<evidence type="ECO:0000313" key="3">
    <source>
        <dbReference type="Proteomes" id="UP000269721"/>
    </source>
</evidence>
<evidence type="ECO:0000256" key="1">
    <source>
        <dbReference type="SAM" id="MobiDB-lite"/>
    </source>
</evidence>
<feature type="region of interest" description="Disordered" evidence="1">
    <location>
        <begin position="438"/>
        <end position="465"/>
    </location>
</feature>
<name>A0A4P9WEU2_9FUNG</name>